<dbReference type="Proteomes" id="UP000316727">
    <property type="component" value="Unassembled WGS sequence"/>
</dbReference>
<feature type="signal peptide" evidence="1">
    <location>
        <begin position="1"/>
        <end position="29"/>
    </location>
</feature>
<comment type="caution">
    <text evidence="2">The sequence shown here is derived from an EMBL/GenBank/DDBJ whole genome shotgun (WGS) entry which is preliminary data.</text>
</comment>
<proteinExistence type="predicted"/>
<gene>
    <name evidence="2" type="ORF">FJM65_07080</name>
</gene>
<organism evidence="2 3">
    <name type="scientific">Pontibacter mangrovi</name>
    <dbReference type="NCBI Taxonomy" id="2589816"/>
    <lineage>
        <taxon>Bacteria</taxon>
        <taxon>Pseudomonadati</taxon>
        <taxon>Bacteroidota</taxon>
        <taxon>Cytophagia</taxon>
        <taxon>Cytophagales</taxon>
        <taxon>Hymenobacteraceae</taxon>
        <taxon>Pontibacter</taxon>
    </lineage>
</organism>
<keyword evidence="1" id="KW-0732">Signal</keyword>
<dbReference type="EMBL" id="VFRQ01000003">
    <property type="protein sequence ID" value="TPE44779.1"/>
    <property type="molecule type" value="Genomic_DNA"/>
</dbReference>
<reference evidence="2 3" key="1">
    <citation type="submission" date="2019-06" db="EMBL/GenBank/DDBJ databases">
        <title>A novel bacterium of genus Pontibacter, isolated from marine sediment.</title>
        <authorList>
            <person name="Huang H."/>
            <person name="Mo K."/>
            <person name="Hu Y."/>
        </authorList>
    </citation>
    <scope>NUCLEOTIDE SEQUENCE [LARGE SCALE GENOMIC DNA]</scope>
    <source>
        <strain evidence="2 3">HB172049</strain>
    </source>
</reference>
<evidence type="ECO:0000256" key="1">
    <source>
        <dbReference type="SAM" id="SignalP"/>
    </source>
</evidence>
<name>A0A501W598_9BACT</name>
<protein>
    <submittedName>
        <fullName evidence="2">DUF2490 domain-containing protein</fullName>
    </submittedName>
</protein>
<keyword evidence="3" id="KW-1185">Reference proteome</keyword>
<accession>A0A501W598</accession>
<evidence type="ECO:0000313" key="3">
    <source>
        <dbReference type="Proteomes" id="UP000316727"/>
    </source>
</evidence>
<dbReference type="AlphaFoldDB" id="A0A501W598"/>
<sequence>MSIPSNRNATTMKKLYVILLLLLPALAQAQSKVTAPTSVWPELQVSLGVGEEGQVFFRNGYRINTDSDFNDLKDSGLLSSFERIELSVGYEHVLSEHWRGGALLRYAIEDYPKTMFYTLFLRHNGQVKGLYFNKQLLFEYVDQESMDAFGRFRLSAELGKRLPLGSRFITPSINYEAMLRSNLGKAYEGRAQERTIDRTRLRLGLNYELTEKLRINPYFMRQTDYYYVEIPPIYDDQGQLQQDGYRTKRNRITPVVGLELKYAFGRAPETASITY</sequence>
<feature type="chain" id="PRO_5021449225" evidence="1">
    <location>
        <begin position="30"/>
        <end position="275"/>
    </location>
</feature>
<evidence type="ECO:0000313" key="2">
    <source>
        <dbReference type="EMBL" id="TPE44779.1"/>
    </source>
</evidence>
<dbReference type="OrthoDB" id="982903at2"/>